<dbReference type="GO" id="GO:0008380">
    <property type="term" value="P:RNA splicing"/>
    <property type="evidence" value="ECO:0007669"/>
    <property type="project" value="UniProtKB-KW"/>
</dbReference>
<keyword evidence="9" id="KW-1185">Reference proteome</keyword>
<keyword evidence="6" id="KW-0539">Nucleus</keyword>
<sequence>MYGFGLETARGSGTNGYIQSKKFFVKPKTGKVVVHNTDQGFGKDQGTASVTKKPNKDILDHCRKRQIQLKLVVLEEKLIDHGRHCPIIQHAFVSTVCLLSYQVFDRLRCDSGGYTYA</sequence>
<dbReference type="OrthoDB" id="10267305at2759"/>
<name>A0A5J5CB25_9ASTE</name>
<dbReference type="Pfam" id="PF08312">
    <property type="entry name" value="cwf21"/>
    <property type="match status" value="1"/>
</dbReference>
<comment type="similarity">
    <text evidence="2">Belongs to the CWC21 family.</text>
</comment>
<proteinExistence type="inferred from homology"/>
<comment type="subcellular location">
    <subcellularLocation>
        <location evidence="1">Nucleus</location>
    </subcellularLocation>
</comment>
<keyword evidence="5" id="KW-0508">mRNA splicing</keyword>
<evidence type="ECO:0000256" key="6">
    <source>
        <dbReference type="ARBA" id="ARBA00023242"/>
    </source>
</evidence>
<evidence type="ECO:0000256" key="4">
    <source>
        <dbReference type="ARBA" id="ARBA00022728"/>
    </source>
</evidence>
<accession>A0A5J5CB25</accession>
<dbReference type="GO" id="GO:0006397">
    <property type="term" value="P:mRNA processing"/>
    <property type="evidence" value="ECO:0007669"/>
    <property type="project" value="UniProtKB-KW"/>
</dbReference>
<keyword evidence="4" id="KW-0747">Spliceosome</keyword>
<dbReference type="InterPro" id="IPR013170">
    <property type="entry name" value="mRNA_splic_Cwf21_dom"/>
</dbReference>
<dbReference type="AlphaFoldDB" id="A0A5J5CB25"/>
<evidence type="ECO:0000313" key="8">
    <source>
        <dbReference type="EMBL" id="KAA8550851.1"/>
    </source>
</evidence>
<evidence type="ECO:0000256" key="5">
    <source>
        <dbReference type="ARBA" id="ARBA00023187"/>
    </source>
</evidence>
<organism evidence="8 9">
    <name type="scientific">Nyssa sinensis</name>
    <dbReference type="NCBI Taxonomy" id="561372"/>
    <lineage>
        <taxon>Eukaryota</taxon>
        <taxon>Viridiplantae</taxon>
        <taxon>Streptophyta</taxon>
        <taxon>Embryophyta</taxon>
        <taxon>Tracheophyta</taxon>
        <taxon>Spermatophyta</taxon>
        <taxon>Magnoliopsida</taxon>
        <taxon>eudicotyledons</taxon>
        <taxon>Gunneridae</taxon>
        <taxon>Pentapetalae</taxon>
        <taxon>asterids</taxon>
        <taxon>Cornales</taxon>
        <taxon>Nyssaceae</taxon>
        <taxon>Nyssa</taxon>
    </lineage>
</organism>
<dbReference type="GO" id="GO:0005681">
    <property type="term" value="C:spliceosomal complex"/>
    <property type="evidence" value="ECO:0007669"/>
    <property type="project" value="UniProtKB-KW"/>
</dbReference>
<gene>
    <name evidence="8" type="ORF">F0562_002535</name>
</gene>
<protein>
    <recommendedName>
        <fullName evidence="7">CWF21 domain-containing protein</fullName>
    </recommendedName>
</protein>
<reference evidence="8 9" key="1">
    <citation type="submission" date="2019-09" db="EMBL/GenBank/DDBJ databases">
        <title>A chromosome-level genome assembly of the Chinese tupelo Nyssa sinensis.</title>
        <authorList>
            <person name="Yang X."/>
            <person name="Kang M."/>
            <person name="Yang Y."/>
            <person name="Xiong H."/>
            <person name="Wang M."/>
            <person name="Zhang Z."/>
            <person name="Wang Z."/>
            <person name="Wu H."/>
            <person name="Ma T."/>
            <person name="Liu J."/>
            <person name="Xi Z."/>
        </authorList>
    </citation>
    <scope>NUCLEOTIDE SEQUENCE [LARGE SCALE GENOMIC DNA]</scope>
    <source>
        <strain evidence="8">J267</strain>
        <tissue evidence="8">Leaf</tissue>
    </source>
</reference>
<evidence type="ECO:0000313" key="9">
    <source>
        <dbReference type="Proteomes" id="UP000325577"/>
    </source>
</evidence>
<feature type="domain" description="CWF21" evidence="7">
    <location>
        <begin position="59"/>
        <end position="82"/>
    </location>
</feature>
<evidence type="ECO:0000259" key="7">
    <source>
        <dbReference type="Pfam" id="PF08312"/>
    </source>
</evidence>
<dbReference type="PANTHER" id="PTHR36562:SF5">
    <property type="entry name" value="SERINE_ARGININE REPETITIVE MATRIX 2"/>
    <property type="match status" value="1"/>
</dbReference>
<keyword evidence="3" id="KW-0507">mRNA processing</keyword>
<dbReference type="EMBL" id="CM018031">
    <property type="protein sequence ID" value="KAA8550851.1"/>
    <property type="molecule type" value="Genomic_DNA"/>
</dbReference>
<dbReference type="Proteomes" id="UP000325577">
    <property type="component" value="Linkage Group LG0"/>
</dbReference>
<dbReference type="PANTHER" id="PTHR36562">
    <property type="entry name" value="SERINE/ARGININE REPETITIVE MATRIX 2"/>
    <property type="match status" value="1"/>
</dbReference>
<evidence type="ECO:0000256" key="1">
    <source>
        <dbReference type="ARBA" id="ARBA00004123"/>
    </source>
</evidence>
<evidence type="ECO:0000256" key="3">
    <source>
        <dbReference type="ARBA" id="ARBA00022664"/>
    </source>
</evidence>
<evidence type="ECO:0000256" key="2">
    <source>
        <dbReference type="ARBA" id="ARBA00005954"/>
    </source>
</evidence>
<dbReference type="InterPro" id="IPR051372">
    <property type="entry name" value="CWC21"/>
</dbReference>